<dbReference type="OrthoDB" id="6629174at2"/>
<dbReference type="RefSeq" id="WP_020996145.1">
    <property type="nucleotide sequence ID" value="NZ_CP011133.1"/>
</dbReference>
<evidence type="ECO:0000313" key="3">
    <source>
        <dbReference type="Proteomes" id="UP000034085"/>
    </source>
</evidence>
<sequence length="140" mass="15120">MRKMILNTIVCLFAINASSFAISADNSPSRDELNDVMKVHASEVAAVIACKDYLENGEERLAEAKSKAGRVLGKMVGNQAKGSEYASRILETVNEAKPDEQLKAEFDRVNLGNSVRVAKCAQLVAGNAARADDADTKYLN</sequence>
<proteinExistence type="predicted"/>
<feature type="chain" id="PRO_5002510319" description="Secreted protein" evidence="1">
    <location>
        <begin position="24"/>
        <end position="140"/>
    </location>
</feature>
<dbReference type="KEGG" id="cama:F384_26895"/>
<organism evidence="2 3">
    <name type="scientific">Citrobacter amalonaticus Y19</name>
    <dbReference type="NCBI Taxonomy" id="1261127"/>
    <lineage>
        <taxon>Bacteria</taxon>
        <taxon>Pseudomonadati</taxon>
        <taxon>Pseudomonadota</taxon>
        <taxon>Gammaproteobacteria</taxon>
        <taxon>Enterobacterales</taxon>
        <taxon>Enterobacteriaceae</taxon>
        <taxon>Citrobacter</taxon>
    </lineage>
</organism>
<dbReference type="AlphaFoldDB" id="A0A0F6U0C8"/>
<evidence type="ECO:0008006" key="4">
    <source>
        <dbReference type="Google" id="ProtNLM"/>
    </source>
</evidence>
<protein>
    <recommendedName>
        <fullName evidence="4">Secreted protein</fullName>
    </recommendedName>
</protein>
<keyword evidence="2" id="KW-0614">Plasmid</keyword>
<dbReference type="Proteomes" id="UP000034085">
    <property type="component" value="Plasmid"/>
</dbReference>
<geneLocation type="plasmid" evidence="2">
    <name>unnamed</name>
</geneLocation>
<dbReference type="HOGENOM" id="CLU_1934318_0_0_6"/>
<accession>A0A0F6U0C8</accession>
<dbReference type="PATRIC" id="fig|1261127.3.peg.5582"/>
<name>A0A0F6U0C8_CITAM</name>
<feature type="signal peptide" evidence="1">
    <location>
        <begin position="1"/>
        <end position="23"/>
    </location>
</feature>
<gene>
    <name evidence="2" type="ORF">F384_26895</name>
</gene>
<reference evidence="2 3" key="1">
    <citation type="submission" date="2015-03" db="EMBL/GenBank/DDBJ databases">
        <title>Complete genome sequence of Citrobacter amalonaticus Y19.</title>
        <authorList>
            <person name="Park S."/>
        </authorList>
    </citation>
    <scope>NUCLEOTIDE SEQUENCE [LARGE SCALE GENOMIC DNA]</scope>
    <source>
        <strain evidence="2 3">Y19</strain>
        <plasmid evidence="3">Plasmid</plasmid>
    </source>
</reference>
<dbReference type="EMBL" id="CP011133">
    <property type="protein sequence ID" value="AKE62184.1"/>
    <property type="molecule type" value="Genomic_DNA"/>
</dbReference>
<evidence type="ECO:0000313" key="2">
    <source>
        <dbReference type="EMBL" id="AKE62184.1"/>
    </source>
</evidence>
<evidence type="ECO:0000256" key="1">
    <source>
        <dbReference type="SAM" id="SignalP"/>
    </source>
</evidence>
<keyword evidence="1" id="KW-0732">Signal</keyword>